<accession>T1GU32</accession>
<sequence length="77" mass="8875">MKKPIPHRVFAANLGTNNILVTIVETQIEFKENTQILSTTLQWLAKSYIMHENNRQNIVDYLKPLVGIKNDVAIRDL</sequence>
<proteinExistence type="predicted"/>
<dbReference type="EnsemblMetazoa" id="MESCA007234-RA">
    <property type="protein sequence ID" value="MESCA007234-PA"/>
    <property type="gene ID" value="MESCA007234"/>
</dbReference>
<protein>
    <submittedName>
        <fullName evidence="1">Uncharacterized protein</fullName>
    </submittedName>
</protein>
<dbReference type="AlphaFoldDB" id="T1GU32"/>
<reference evidence="2" key="1">
    <citation type="submission" date="2013-02" db="EMBL/GenBank/DDBJ databases">
        <authorList>
            <person name="Hughes D."/>
        </authorList>
    </citation>
    <scope>NUCLEOTIDE SEQUENCE</scope>
    <source>
        <strain>Durham</strain>
        <strain evidence="2">NC isolate 2 -- Noor lab</strain>
    </source>
</reference>
<dbReference type="Proteomes" id="UP000015102">
    <property type="component" value="Unassembled WGS sequence"/>
</dbReference>
<dbReference type="EMBL" id="CAQQ02003428">
    <property type="status" value="NOT_ANNOTATED_CDS"/>
    <property type="molecule type" value="Genomic_DNA"/>
</dbReference>
<name>T1GU32_MEGSC</name>
<reference evidence="1" key="2">
    <citation type="submission" date="2015-06" db="UniProtKB">
        <authorList>
            <consortium name="EnsemblMetazoa"/>
        </authorList>
    </citation>
    <scope>IDENTIFICATION</scope>
</reference>
<evidence type="ECO:0000313" key="2">
    <source>
        <dbReference type="Proteomes" id="UP000015102"/>
    </source>
</evidence>
<keyword evidence="2" id="KW-1185">Reference proteome</keyword>
<dbReference type="HOGENOM" id="CLU_2640978_0_0_1"/>
<evidence type="ECO:0000313" key="1">
    <source>
        <dbReference type="EnsemblMetazoa" id="MESCA007234-PA"/>
    </source>
</evidence>
<organism evidence="1 2">
    <name type="scientific">Megaselia scalaris</name>
    <name type="common">Humpbacked fly</name>
    <name type="synonym">Phora scalaris</name>
    <dbReference type="NCBI Taxonomy" id="36166"/>
    <lineage>
        <taxon>Eukaryota</taxon>
        <taxon>Metazoa</taxon>
        <taxon>Ecdysozoa</taxon>
        <taxon>Arthropoda</taxon>
        <taxon>Hexapoda</taxon>
        <taxon>Insecta</taxon>
        <taxon>Pterygota</taxon>
        <taxon>Neoptera</taxon>
        <taxon>Endopterygota</taxon>
        <taxon>Diptera</taxon>
        <taxon>Brachycera</taxon>
        <taxon>Muscomorpha</taxon>
        <taxon>Platypezoidea</taxon>
        <taxon>Phoridae</taxon>
        <taxon>Megaseliini</taxon>
        <taxon>Megaselia</taxon>
    </lineage>
</organism>